<dbReference type="Proteomes" id="UP000231637">
    <property type="component" value="Chromosome"/>
</dbReference>
<accession>A0A2K8LCS0</accession>
<evidence type="ECO:0008006" key="3">
    <source>
        <dbReference type="Google" id="ProtNLM"/>
    </source>
</evidence>
<proteinExistence type="predicted"/>
<keyword evidence="2" id="KW-1185">Reference proteome</keyword>
<gene>
    <name evidence="1" type="ORF">Ga0123462_1222</name>
</gene>
<dbReference type="KEGG" id="mfn:Ga0123462_1222"/>
<dbReference type="RefSeq" id="WP_100265477.1">
    <property type="nucleotide sequence ID" value="NZ_CP018800.1"/>
</dbReference>
<organism evidence="1 2">
    <name type="scientific">Mariprofundus ferrinatatus</name>
    <dbReference type="NCBI Taxonomy" id="1921087"/>
    <lineage>
        <taxon>Bacteria</taxon>
        <taxon>Pseudomonadati</taxon>
        <taxon>Pseudomonadota</taxon>
        <taxon>Candidatius Mariprofundia</taxon>
        <taxon>Mariprofundales</taxon>
        <taxon>Mariprofundaceae</taxon>
        <taxon>Mariprofundus</taxon>
    </lineage>
</organism>
<dbReference type="AlphaFoldDB" id="A0A2K8LCS0"/>
<dbReference type="EMBL" id="CP018800">
    <property type="protein sequence ID" value="ATX82086.1"/>
    <property type="molecule type" value="Genomic_DNA"/>
</dbReference>
<name>A0A2K8LCS0_9PROT</name>
<evidence type="ECO:0000313" key="1">
    <source>
        <dbReference type="EMBL" id="ATX82086.1"/>
    </source>
</evidence>
<protein>
    <recommendedName>
        <fullName evidence="3">SpoIIAA-like</fullName>
    </recommendedName>
</protein>
<reference evidence="1 2" key="1">
    <citation type="submission" date="2016-12" db="EMBL/GenBank/DDBJ databases">
        <title>Isolation and genomic insights into novel planktonic Zetaproteobacteria from stratified waters of the Chesapeake Bay.</title>
        <authorList>
            <person name="McAllister S.M."/>
            <person name="Kato S."/>
            <person name="Chan C.S."/>
            <person name="Chiu B.K."/>
            <person name="Field E.K."/>
        </authorList>
    </citation>
    <scope>NUCLEOTIDE SEQUENCE [LARGE SCALE GENOMIC DNA]</scope>
    <source>
        <strain evidence="1 2">CP-8</strain>
    </source>
</reference>
<evidence type="ECO:0000313" key="2">
    <source>
        <dbReference type="Proteomes" id="UP000231637"/>
    </source>
</evidence>
<dbReference type="OrthoDB" id="5295824at2"/>
<sequence length="125" mass="14307">MPHSIVWEPEGIFRAFSGIVSGEEILESNLVLYDDVRFESARYIINNFTEISGHAIEPDHLSAFASTDEMISQLKHEFKIALIVPQDAYVGLARRLCAITNNKLFEYRIFNTVDDARKWVKISSE</sequence>